<reference evidence="2 3" key="1">
    <citation type="journal article" date="2021" name="Nat. Commun.">
        <title>Genetic determinants of endophytism in the Arabidopsis root mycobiome.</title>
        <authorList>
            <person name="Mesny F."/>
            <person name="Miyauchi S."/>
            <person name="Thiergart T."/>
            <person name="Pickel B."/>
            <person name="Atanasova L."/>
            <person name="Karlsson M."/>
            <person name="Huettel B."/>
            <person name="Barry K.W."/>
            <person name="Haridas S."/>
            <person name="Chen C."/>
            <person name="Bauer D."/>
            <person name="Andreopoulos W."/>
            <person name="Pangilinan J."/>
            <person name="LaButti K."/>
            <person name="Riley R."/>
            <person name="Lipzen A."/>
            <person name="Clum A."/>
            <person name="Drula E."/>
            <person name="Henrissat B."/>
            <person name="Kohler A."/>
            <person name="Grigoriev I.V."/>
            <person name="Martin F.M."/>
            <person name="Hacquard S."/>
        </authorList>
    </citation>
    <scope>NUCLEOTIDE SEQUENCE [LARGE SCALE GENOMIC DNA]</scope>
    <source>
        <strain evidence="2 3">MPI-SDFR-AT-0080</strain>
    </source>
</reference>
<comment type="caution">
    <text evidence="2">The sequence shown here is derived from an EMBL/GenBank/DDBJ whole genome shotgun (WGS) entry which is preliminary data.</text>
</comment>
<proteinExistence type="predicted"/>
<keyword evidence="1" id="KW-0812">Transmembrane</keyword>
<gene>
    <name evidence="2" type="ORF">B0J12DRAFT_347588</name>
</gene>
<keyword evidence="1" id="KW-0472">Membrane</keyword>
<evidence type="ECO:0000313" key="3">
    <source>
        <dbReference type="Proteomes" id="UP000774617"/>
    </source>
</evidence>
<keyword evidence="1" id="KW-1133">Transmembrane helix</keyword>
<accession>A0ABQ8GMJ3</accession>
<organism evidence="2 3">
    <name type="scientific">Macrophomina phaseolina</name>
    <dbReference type="NCBI Taxonomy" id="35725"/>
    <lineage>
        <taxon>Eukaryota</taxon>
        <taxon>Fungi</taxon>
        <taxon>Dikarya</taxon>
        <taxon>Ascomycota</taxon>
        <taxon>Pezizomycotina</taxon>
        <taxon>Dothideomycetes</taxon>
        <taxon>Dothideomycetes incertae sedis</taxon>
        <taxon>Botryosphaeriales</taxon>
        <taxon>Botryosphaeriaceae</taxon>
        <taxon>Macrophomina</taxon>
    </lineage>
</organism>
<protein>
    <submittedName>
        <fullName evidence="2">Uncharacterized protein</fullName>
    </submittedName>
</protein>
<evidence type="ECO:0000256" key="1">
    <source>
        <dbReference type="SAM" id="Phobius"/>
    </source>
</evidence>
<dbReference type="Proteomes" id="UP000774617">
    <property type="component" value="Unassembled WGS sequence"/>
</dbReference>
<feature type="transmembrane region" description="Helical" evidence="1">
    <location>
        <begin position="61"/>
        <end position="81"/>
    </location>
</feature>
<sequence>MTGFDHHFSLNNAVPQATSRASTGWNRGRINVTAALAHGDTTLGQLIVLSSILVAPGIFNWLWRLASLLVGSIALALHWIVTSIIPVSNTSCSNVAAAMIRMPPFGPGCLVSTLVPQAIQGSTAVLCQCNLSPFPVDKNRRDFTILLKWST</sequence>
<keyword evidence="3" id="KW-1185">Reference proteome</keyword>
<dbReference type="EMBL" id="JAGTJR010000005">
    <property type="protein sequence ID" value="KAH7060865.1"/>
    <property type="molecule type" value="Genomic_DNA"/>
</dbReference>
<evidence type="ECO:0000313" key="2">
    <source>
        <dbReference type="EMBL" id="KAH7060865.1"/>
    </source>
</evidence>
<name>A0ABQ8GMJ3_9PEZI</name>